<dbReference type="EMBL" id="ACKZ01000008">
    <property type="protein sequence ID" value="EEW38028.1"/>
    <property type="molecule type" value="Genomic_DNA"/>
</dbReference>
<evidence type="ECO:0000256" key="1">
    <source>
        <dbReference type="ARBA" id="ARBA00004418"/>
    </source>
</evidence>
<dbReference type="PANTHER" id="PTHR30222:SF17">
    <property type="entry name" value="SPERMIDINE_PUTRESCINE-BINDING PERIPLASMIC PROTEIN"/>
    <property type="match status" value="1"/>
</dbReference>
<dbReference type="AlphaFoldDB" id="C8NEC7"/>
<proteinExistence type="predicted"/>
<keyword evidence="3" id="KW-0732">Signal</keyword>
<sequence>MKRLVTLMIAILAMVAILFGVKNFIQNKEAKEESSSSSEQQQLFLFNWGNYIDPELIKEFEAETGIQVVYETFDSNDAMEAKLKQGGTRYDLVFPSESSITKLVNQNLLQKLDHSKIKGLENISSFLLNSPVDQGNQYTIPYFWGTVGIMVNTKYIDPESIQTWGDLWKEEFKNKLLVLDGNREALGMALQSLGYSLNSKNETELKAAEEKLKELKSNVRAVLNEEIKTMMKLEEAPIGMGYSGDAAAVAEENPNVQYILPKDGSAVWTDNFAIAHTAVNVEGAYAFINFMLRPENAAKNAEFVGYATPNEKAKELMDPEVTADETFYPSEEVIQSLEHYEFLGNEWITKYNEAFLDFKMGL</sequence>
<dbReference type="STRING" id="638301.HMPREF0444_0272"/>
<evidence type="ECO:0000256" key="4">
    <source>
        <dbReference type="ARBA" id="ARBA00022764"/>
    </source>
</evidence>
<dbReference type="PIRSF" id="PIRSF019574">
    <property type="entry name" value="Periplasmic_polyamine_BP"/>
    <property type="match status" value="1"/>
</dbReference>
<dbReference type="SUPFAM" id="SSF53850">
    <property type="entry name" value="Periplasmic binding protein-like II"/>
    <property type="match status" value="1"/>
</dbReference>
<evidence type="ECO:0000256" key="2">
    <source>
        <dbReference type="ARBA" id="ARBA00022448"/>
    </source>
</evidence>
<feature type="coiled-coil region" evidence="5">
    <location>
        <begin position="198"/>
        <end position="225"/>
    </location>
</feature>
<keyword evidence="7" id="KW-1185">Reference proteome</keyword>
<dbReference type="Pfam" id="PF13416">
    <property type="entry name" value="SBP_bac_8"/>
    <property type="match status" value="1"/>
</dbReference>
<dbReference type="eggNOG" id="COG0687">
    <property type="taxonomic scope" value="Bacteria"/>
</dbReference>
<dbReference type="RefSeq" id="WP_005605268.1">
    <property type="nucleotide sequence ID" value="NZ_CP102283.1"/>
</dbReference>
<dbReference type="InterPro" id="IPR001188">
    <property type="entry name" value="Sperm_putr-bd"/>
</dbReference>
<dbReference type="GO" id="GO:0015846">
    <property type="term" value="P:polyamine transport"/>
    <property type="evidence" value="ECO:0007669"/>
    <property type="project" value="InterPro"/>
</dbReference>
<dbReference type="Gene3D" id="3.40.190.10">
    <property type="entry name" value="Periplasmic binding protein-like II"/>
    <property type="match status" value="2"/>
</dbReference>
<dbReference type="PRINTS" id="PR00909">
    <property type="entry name" value="SPERMDNBNDNG"/>
</dbReference>
<dbReference type="PANTHER" id="PTHR30222">
    <property type="entry name" value="SPERMIDINE/PUTRESCINE-BINDING PERIPLASMIC PROTEIN"/>
    <property type="match status" value="1"/>
</dbReference>
<accession>C8NEC7</accession>
<comment type="caution">
    <text evidence="6">The sequence shown here is derived from an EMBL/GenBank/DDBJ whole genome shotgun (WGS) entry which is preliminary data.</text>
</comment>
<evidence type="ECO:0000313" key="7">
    <source>
        <dbReference type="Proteomes" id="UP000005926"/>
    </source>
</evidence>
<dbReference type="Proteomes" id="UP000005926">
    <property type="component" value="Unassembled WGS sequence"/>
</dbReference>
<gene>
    <name evidence="6" type="primary">potD</name>
    <name evidence="6" type="ORF">HMPREF0444_0272</name>
</gene>
<comment type="subcellular location">
    <subcellularLocation>
        <location evidence="1">Periplasm</location>
    </subcellularLocation>
</comment>
<protein>
    <submittedName>
        <fullName evidence="6">ABC transporter, solute-binding protein</fullName>
    </submittedName>
</protein>
<dbReference type="InterPro" id="IPR006059">
    <property type="entry name" value="SBP"/>
</dbReference>
<name>C8NEC7_9LACT</name>
<keyword evidence="5" id="KW-0175">Coiled coil</keyword>
<dbReference type="HOGENOM" id="CLU_026974_1_3_9"/>
<dbReference type="GO" id="GO:0019808">
    <property type="term" value="F:polyamine binding"/>
    <property type="evidence" value="ECO:0007669"/>
    <property type="project" value="InterPro"/>
</dbReference>
<organism evidence="6 7">
    <name type="scientific">Granulicatella adiacens ATCC 49175</name>
    <dbReference type="NCBI Taxonomy" id="638301"/>
    <lineage>
        <taxon>Bacteria</taxon>
        <taxon>Bacillati</taxon>
        <taxon>Bacillota</taxon>
        <taxon>Bacilli</taxon>
        <taxon>Lactobacillales</taxon>
        <taxon>Carnobacteriaceae</taxon>
        <taxon>Granulicatella</taxon>
    </lineage>
</organism>
<evidence type="ECO:0000256" key="3">
    <source>
        <dbReference type="ARBA" id="ARBA00022729"/>
    </source>
</evidence>
<keyword evidence="4" id="KW-0574">Periplasm</keyword>
<dbReference type="CDD" id="cd13590">
    <property type="entry name" value="PBP2_PotD_PotF_like"/>
    <property type="match status" value="1"/>
</dbReference>
<dbReference type="GO" id="GO:0042597">
    <property type="term" value="C:periplasmic space"/>
    <property type="evidence" value="ECO:0007669"/>
    <property type="project" value="UniProtKB-SubCell"/>
</dbReference>
<evidence type="ECO:0000313" key="6">
    <source>
        <dbReference type="EMBL" id="EEW38028.1"/>
    </source>
</evidence>
<evidence type="ECO:0000256" key="5">
    <source>
        <dbReference type="SAM" id="Coils"/>
    </source>
</evidence>
<dbReference type="GeneID" id="78411462"/>
<keyword evidence="2" id="KW-0813">Transport</keyword>
<reference evidence="6 7" key="1">
    <citation type="submission" date="2009-08" db="EMBL/GenBank/DDBJ databases">
        <authorList>
            <person name="Muzny D."/>
            <person name="Qin X."/>
            <person name="Deng J."/>
            <person name="Jiang H."/>
            <person name="Liu Y."/>
            <person name="Qu J."/>
            <person name="Song X.-Z."/>
            <person name="Zhang L."/>
            <person name="Thornton R."/>
            <person name="Coyle M."/>
            <person name="Francisco L."/>
            <person name="Jackson L."/>
            <person name="Javaid M."/>
            <person name="Korchina V."/>
            <person name="Kovar C."/>
            <person name="Mata R."/>
            <person name="Mathew T."/>
            <person name="Ngo R."/>
            <person name="Nguyen L."/>
            <person name="Nguyen N."/>
            <person name="Okwuonu G."/>
            <person name="Ongeri F."/>
            <person name="Pham C."/>
            <person name="Simmons D."/>
            <person name="Wilczek-Boney K."/>
            <person name="Hale W."/>
            <person name="Jakkamsetti A."/>
            <person name="Pham P."/>
            <person name="Ruth R."/>
            <person name="San Lucas F."/>
            <person name="Warren J."/>
            <person name="Zhang J."/>
            <person name="Zhao Z."/>
            <person name="Zhou C."/>
            <person name="Zhu D."/>
            <person name="Lee S."/>
            <person name="Bess C."/>
            <person name="Blankenburg K."/>
            <person name="Forbes L."/>
            <person name="Fu Q."/>
            <person name="Gubbala S."/>
            <person name="Hirani K."/>
            <person name="Jayaseelan J.C."/>
            <person name="Lara F."/>
            <person name="Munidasa M."/>
            <person name="Palculict T."/>
            <person name="Patil S."/>
            <person name="Pu L.-L."/>
            <person name="Saada N."/>
            <person name="Tang L."/>
            <person name="Weissenberger G."/>
            <person name="Zhu Y."/>
            <person name="Hemphill L."/>
            <person name="Shang Y."/>
            <person name="Youmans B."/>
            <person name="Ayvaz T."/>
            <person name="Ross M."/>
            <person name="Santibanez J."/>
            <person name="Aqrawi P."/>
            <person name="Gross S."/>
            <person name="Joshi V."/>
            <person name="Fowler G."/>
            <person name="Nazareth L."/>
            <person name="Reid J."/>
            <person name="Worley K."/>
            <person name="Petrosino J."/>
            <person name="Highlander S."/>
            <person name="Gibbs R."/>
        </authorList>
    </citation>
    <scope>NUCLEOTIDE SEQUENCE [LARGE SCALE GENOMIC DNA]</scope>
    <source>
        <strain evidence="6 7">ATCC 49175</strain>
    </source>
</reference>